<reference evidence="1 2" key="2">
    <citation type="journal article" date="2021" name="Genomics">
        <title>High-quality reference genome for Clonorchis sinensis.</title>
        <authorList>
            <person name="Young N.D."/>
            <person name="Stroehlein A.J."/>
            <person name="Kinkar L."/>
            <person name="Wang T."/>
            <person name="Sohn W.M."/>
            <person name="Chang B.C.H."/>
            <person name="Kaur P."/>
            <person name="Weisz D."/>
            <person name="Dudchenko O."/>
            <person name="Aiden E.L."/>
            <person name="Korhonen P.K."/>
            <person name="Gasser R.B."/>
        </authorList>
    </citation>
    <scope>NUCLEOTIDE SEQUENCE [LARGE SCALE GENOMIC DNA]</scope>
    <source>
        <strain evidence="1">Cs-k2</strain>
    </source>
</reference>
<dbReference type="OrthoDB" id="5950649at2759"/>
<dbReference type="InterPro" id="IPR008717">
    <property type="entry name" value="Noggin"/>
</dbReference>
<dbReference type="Pfam" id="PF05806">
    <property type="entry name" value="Noggin"/>
    <property type="match status" value="1"/>
</dbReference>
<dbReference type="Proteomes" id="UP000286415">
    <property type="component" value="Unassembled WGS sequence"/>
</dbReference>
<dbReference type="SUPFAM" id="SSF57501">
    <property type="entry name" value="Cystine-knot cytokines"/>
    <property type="match status" value="1"/>
</dbReference>
<dbReference type="GO" id="GO:0005615">
    <property type="term" value="C:extracellular space"/>
    <property type="evidence" value="ECO:0007669"/>
    <property type="project" value="TreeGrafter"/>
</dbReference>
<dbReference type="GO" id="GO:0009953">
    <property type="term" value="P:dorsal/ventral pattern formation"/>
    <property type="evidence" value="ECO:0007669"/>
    <property type="project" value="TreeGrafter"/>
</dbReference>
<sequence>MVWFDFPNILIFIFGTLYRLLLCLPVALPVNLENVYVDEIEAGRTSFIFHKPTTKYFQLQRPDAARLVWNSFQRRNQQSKSESHALHHSPTEHMDVSAVKSDGISNKRTIKIPAGHFSQMIQTLTPDPAPAAPVEMPTNSNERPFNQSLILSPREMILLLDESNYDSKFMTLYRPRNLAHTPGMFFTRHLSKQRLNRLKEWLHLLKYRPSTNRARRETTRTGNRTLGARREENANRFAAIYKRFKRIADGHRVLTTPRNSNGWLSFLHLNNSAYLPEKQRTSPQKLRTRTKRGSRKRKGKFKRAVRKMLRSLLSDYTLCPVYYYWQDFGQTYWPRYIKQGFCVNFGGTSCSIPPGLFCKEAEFTDVTVLRYFCLVHWPQEKCKWYRTRLPVLTSCRCGCVHRI</sequence>
<evidence type="ECO:0000313" key="1">
    <source>
        <dbReference type="EMBL" id="KAG5448785.1"/>
    </source>
</evidence>
<dbReference type="PANTHER" id="PTHR10494">
    <property type="entry name" value="BONE MORPHOGENETIC PROTEIN INHIBITOR, NOGGIN"/>
    <property type="match status" value="1"/>
</dbReference>
<protein>
    <submittedName>
        <fullName evidence="1">Nucleolar GTP-binding protein 1</fullName>
    </submittedName>
</protein>
<accession>A0A8T1MIX1</accession>
<organism evidence="1 2">
    <name type="scientific">Clonorchis sinensis</name>
    <name type="common">Chinese liver fluke</name>
    <dbReference type="NCBI Taxonomy" id="79923"/>
    <lineage>
        <taxon>Eukaryota</taxon>
        <taxon>Metazoa</taxon>
        <taxon>Spiralia</taxon>
        <taxon>Lophotrochozoa</taxon>
        <taxon>Platyhelminthes</taxon>
        <taxon>Trematoda</taxon>
        <taxon>Digenea</taxon>
        <taxon>Opisthorchiida</taxon>
        <taxon>Opisthorchiata</taxon>
        <taxon>Opisthorchiidae</taxon>
        <taxon>Clonorchis</taxon>
    </lineage>
</organism>
<name>A0A8T1MIX1_CLOSI</name>
<gene>
    <name evidence="1" type="ORF">CSKR_113327</name>
</gene>
<dbReference type="Gene3D" id="2.10.90.10">
    <property type="entry name" value="Cystine-knot cytokines"/>
    <property type="match status" value="1"/>
</dbReference>
<dbReference type="EMBL" id="NIRI02000042">
    <property type="protein sequence ID" value="KAG5448785.1"/>
    <property type="molecule type" value="Genomic_DNA"/>
</dbReference>
<proteinExistence type="predicted"/>
<dbReference type="STRING" id="79923.H2KU47"/>
<dbReference type="PANTHER" id="PTHR10494:SF6">
    <property type="entry name" value="NOGGIN"/>
    <property type="match status" value="1"/>
</dbReference>
<reference evidence="1 2" key="1">
    <citation type="journal article" date="2018" name="Biotechnol. Adv.">
        <title>Improved genomic resources and new bioinformatic workflow for the carcinogenic parasite Clonorchis sinensis: Biotechnological implications.</title>
        <authorList>
            <person name="Wang D."/>
            <person name="Korhonen P.K."/>
            <person name="Gasser R.B."/>
            <person name="Young N.D."/>
        </authorList>
    </citation>
    <scope>NUCLEOTIDE SEQUENCE [LARGE SCALE GENOMIC DNA]</scope>
    <source>
        <strain evidence="1">Cs-k2</strain>
    </source>
</reference>
<keyword evidence="2" id="KW-1185">Reference proteome</keyword>
<dbReference type="InterPro" id="IPR029034">
    <property type="entry name" value="Cystine-knot_cytokine"/>
</dbReference>
<dbReference type="GO" id="GO:0045596">
    <property type="term" value="P:negative regulation of cell differentiation"/>
    <property type="evidence" value="ECO:0007669"/>
    <property type="project" value="InterPro"/>
</dbReference>
<dbReference type="GO" id="GO:0030514">
    <property type="term" value="P:negative regulation of BMP signaling pathway"/>
    <property type="evidence" value="ECO:0007669"/>
    <property type="project" value="InterPro"/>
</dbReference>
<comment type="caution">
    <text evidence="1">The sequence shown here is derived from an EMBL/GenBank/DDBJ whole genome shotgun (WGS) entry which is preliminary data.</text>
</comment>
<evidence type="ECO:0000313" key="2">
    <source>
        <dbReference type="Proteomes" id="UP000286415"/>
    </source>
</evidence>